<gene>
    <name evidence="1" type="ORF">CSUI_005781</name>
</gene>
<comment type="caution">
    <text evidence="1">The sequence shown here is derived from an EMBL/GenBank/DDBJ whole genome shotgun (WGS) entry which is preliminary data.</text>
</comment>
<dbReference type="VEuPathDB" id="ToxoDB:CSUI_005781"/>
<keyword evidence="2" id="KW-1185">Reference proteome</keyword>
<sequence>DDSALGCAVTLCRDKKVQRCARRSLLPGSLLQVVTNPALIHERE</sequence>
<protein>
    <submittedName>
        <fullName evidence="1">Uncharacterized protein</fullName>
    </submittedName>
</protein>
<proteinExistence type="predicted"/>
<organism evidence="1 2">
    <name type="scientific">Cystoisospora suis</name>
    <dbReference type="NCBI Taxonomy" id="483139"/>
    <lineage>
        <taxon>Eukaryota</taxon>
        <taxon>Sar</taxon>
        <taxon>Alveolata</taxon>
        <taxon>Apicomplexa</taxon>
        <taxon>Conoidasida</taxon>
        <taxon>Coccidia</taxon>
        <taxon>Eucoccidiorida</taxon>
        <taxon>Eimeriorina</taxon>
        <taxon>Sarcocystidae</taxon>
        <taxon>Cystoisospora</taxon>
    </lineage>
</organism>
<dbReference type="AlphaFoldDB" id="A0A2C6KWC4"/>
<dbReference type="Proteomes" id="UP000221165">
    <property type="component" value="Unassembled WGS sequence"/>
</dbReference>
<evidence type="ECO:0000313" key="2">
    <source>
        <dbReference type="Proteomes" id="UP000221165"/>
    </source>
</evidence>
<feature type="non-terminal residue" evidence="1">
    <location>
        <position position="44"/>
    </location>
</feature>
<accession>A0A2C6KWC4</accession>
<evidence type="ECO:0000313" key="1">
    <source>
        <dbReference type="EMBL" id="PHJ20384.1"/>
    </source>
</evidence>
<dbReference type="GeneID" id="94429162"/>
<dbReference type="EMBL" id="MIGC01002802">
    <property type="protein sequence ID" value="PHJ20384.1"/>
    <property type="molecule type" value="Genomic_DNA"/>
</dbReference>
<reference evidence="1 2" key="1">
    <citation type="journal article" date="2017" name="Int. J. Parasitol.">
        <title>The genome of the protozoan parasite Cystoisospora suis and a reverse vaccinology approach to identify vaccine candidates.</title>
        <authorList>
            <person name="Palmieri N."/>
            <person name="Shrestha A."/>
            <person name="Ruttkowski B."/>
            <person name="Beck T."/>
            <person name="Vogl C."/>
            <person name="Tomley F."/>
            <person name="Blake D.P."/>
            <person name="Joachim A."/>
        </authorList>
    </citation>
    <scope>NUCLEOTIDE SEQUENCE [LARGE SCALE GENOMIC DNA]</scope>
    <source>
        <strain evidence="1 2">Wien I</strain>
    </source>
</reference>
<dbReference type="RefSeq" id="XP_067922072.1">
    <property type="nucleotide sequence ID" value="XM_068065951.1"/>
</dbReference>
<name>A0A2C6KWC4_9APIC</name>
<feature type="non-terminal residue" evidence="1">
    <location>
        <position position="1"/>
    </location>
</feature>